<keyword evidence="2" id="KW-1185">Reference proteome</keyword>
<dbReference type="EMBL" id="FQZN01000050">
    <property type="protein sequence ID" value="SHJ71617.1"/>
    <property type="molecule type" value="Genomic_DNA"/>
</dbReference>
<organism evidence="1 2">
    <name type="scientific">Bacteroides stercorirosoris</name>
    <dbReference type="NCBI Taxonomy" id="871324"/>
    <lineage>
        <taxon>Bacteria</taxon>
        <taxon>Pseudomonadati</taxon>
        <taxon>Bacteroidota</taxon>
        <taxon>Bacteroidia</taxon>
        <taxon>Bacteroidales</taxon>
        <taxon>Bacteroidaceae</taxon>
        <taxon>Bacteroides</taxon>
    </lineage>
</organism>
<evidence type="ECO:0000313" key="2">
    <source>
        <dbReference type="Proteomes" id="UP000184192"/>
    </source>
</evidence>
<dbReference type="AlphaFoldDB" id="A0A1M6LK68"/>
<dbReference type="GeneID" id="92715116"/>
<dbReference type="eggNOG" id="COG4926">
    <property type="taxonomic scope" value="Bacteria"/>
</dbReference>
<dbReference type="RefSeq" id="WP_175560908.1">
    <property type="nucleotide sequence ID" value="NZ_FQZN01000050.1"/>
</dbReference>
<sequence length="1190" mass="133578">MELKIYNQNGELKLTVSTSSSSTWNTELMTENAVSASFTHPFYVPLDVNDYVLLSGIKFSINKEYKPKQKSTQEYTYSVKFYGPEHDAQRVMYLNLTDGQYDVQFSLDGSPREHLKKWVDNMNRIYGREVWSIGDVVAAPNQTIEYNNLNCWDALASMAEAFETEWWADGFTMNLSRCERGERVSLGYMQGLTSLTQSENSNDVKFFTRLIPLGSTKNIDRSRYGYSRLQLPDKSTYVDRNTQYGLYEYVEEAAFAEIFPHYTGTVTSVRTEEKTGDDGKKFTVYYFKDTGMAFDPSSKENEIGGLVKQVSFQTGDLAGRDFEANYHSDTKEWEIINIYPDDETQIPGGNLIPRVGNTYIPWNFRMPVEYETQAELDYKAAVDDYLAKFSEDISKYGGDTDYIYIDKNSVPLVLGQNVRLLSDEYFGEIGYRDSRMTKVVRKLDNLSVATIECSNQVGKGWKTQVDNSINELKYVIGQKWEEIMIDVLKTWDTKEPSNYNVFSGLRSRAEHLSKKYPDVAQGLIKFLAGIELGPFSPGALGSGAAIQINPLTGKSYLEVDELFVRMKAVFKELVIESLRHIGGELVLSPARMKCVRVEEQDDAYRCYFDRGGANESGRYEVEQEFTAGAQARCQVFTGSGQKYYWRLVTAVGDDYIDLSKTDCDTGSDLPKSGDDICQLGHRSDESGMNAIVLSAYGPDAPSYKQYAYIDSYSLAGKEVSVTSPKGNRYVGDFILKTGVNIATELQILENLIKTEIQSVEYVLNETDNYLLNASFVKDMEGWVRDDDVQVLEAEELLQANSEYLSDAGRLAGVVTYDGKLWLRLKDSYVKQPNANLTQPAQSGKFYVSLRYICTGSGTLTCGFSGQGLYKTASIAINRTARMFEFSGNWDGTGDFLIQFTGDIHINLVTLTNRPLDDFKQEVNSTFTQMAGSIKAMVTSIDNINNTIRDSGWLTTADGTRIWASACWPDGTRAISLFTVTPDGIFLDSSHINLKGIVTFESFAPDFQTAYEQAFGNASMTAKDDVARQLGYSNYAQLVENAATGGKAVLVGGYLNLELIDVDTLIAGKVLTNKVVTSLNGRRVEIDPETNSFKMFNENNDTVCEMTFLEQSDMPYLPRLRMRDYNKNHELVRTAYYGAGGANIEDLIGGSGITLTQGSCRIYQLDSSRDCVLQPGSLSFYRDGKLYKKYE</sequence>
<reference evidence="2" key="1">
    <citation type="submission" date="2016-11" db="EMBL/GenBank/DDBJ databases">
        <authorList>
            <person name="Varghese N."/>
            <person name="Submissions S."/>
        </authorList>
    </citation>
    <scope>NUCLEOTIDE SEQUENCE [LARGE SCALE GENOMIC DNA]</scope>
    <source>
        <strain evidence="2">DSM 26884</strain>
    </source>
</reference>
<accession>A0A1M6LK68</accession>
<evidence type="ECO:0008006" key="3">
    <source>
        <dbReference type="Google" id="ProtNLM"/>
    </source>
</evidence>
<evidence type="ECO:0000313" key="1">
    <source>
        <dbReference type="EMBL" id="SHJ71617.1"/>
    </source>
</evidence>
<dbReference type="Proteomes" id="UP000184192">
    <property type="component" value="Unassembled WGS sequence"/>
</dbReference>
<protein>
    <recommendedName>
        <fullName evidence="3">Prophage tail endopeptidase domain-containing protein</fullName>
    </recommendedName>
</protein>
<name>A0A1M6LK68_9BACE</name>
<gene>
    <name evidence="1" type="ORF">SAMN05444350_1502</name>
</gene>
<proteinExistence type="predicted"/>